<evidence type="ECO:0000313" key="1">
    <source>
        <dbReference type="EMBL" id="CAE0839908.1"/>
    </source>
</evidence>
<dbReference type="EMBL" id="HBJB01000179">
    <property type="protein sequence ID" value="CAE0839908.1"/>
    <property type="molecule type" value="Transcribed_RNA"/>
</dbReference>
<sequence>MSVGRPTGPAAASGSVLVQQKSAVADELAAEQMKKRAKGVSVEFLVSTFETKLQNALGDEYHDNTTFIHLAESFWGRREARFENMTSFLGHVETPSSDRVGENGVSLCTAIGIYDSHAVSDATHFLSWSWSYQVKKLLQTLKEYCTKRGLDRKKTFVWMCFFCNDQFEWFSGREQDGFETFGNMLRHIGKMVCIVDTYDAATAIYFKRLWPIYEIYIGFTEELAMDLALMVDSKEQLQQETLAKIKQAIVVEVRSAGASMPDDETRIKEMIAGRESDAKETNRIAKLLLVQMISNYLME</sequence>
<reference evidence="1" key="1">
    <citation type="submission" date="2021-01" db="EMBL/GenBank/DDBJ databases">
        <authorList>
            <person name="Corre E."/>
            <person name="Pelletier E."/>
            <person name="Niang G."/>
            <person name="Scheremetjew M."/>
            <person name="Finn R."/>
            <person name="Kale V."/>
            <person name="Holt S."/>
            <person name="Cochrane G."/>
            <person name="Meng A."/>
            <person name="Brown T."/>
            <person name="Cohen L."/>
        </authorList>
    </citation>
    <scope>NUCLEOTIDE SEQUENCE</scope>
    <source>
        <strain evidence="1">LB1974</strain>
    </source>
</reference>
<proteinExistence type="predicted"/>
<gene>
    <name evidence="1" type="ORF">OMAR00294_LOCUS157</name>
</gene>
<dbReference type="AlphaFoldDB" id="A0A7S4GKS7"/>
<protein>
    <submittedName>
        <fullName evidence="1">Uncharacterized protein</fullName>
    </submittedName>
</protein>
<organism evidence="1">
    <name type="scientific">Oxyrrhis marina</name>
    <name type="common">Dinoflagellate</name>
    <dbReference type="NCBI Taxonomy" id="2969"/>
    <lineage>
        <taxon>Eukaryota</taxon>
        <taxon>Sar</taxon>
        <taxon>Alveolata</taxon>
        <taxon>Dinophyceae</taxon>
        <taxon>Oxyrrhinales</taxon>
        <taxon>Oxyrrhinaceae</taxon>
        <taxon>Oxyrrhis</taxon>
    </lineage>
</organism>
<name>A0A7S4GKS7_OXYMA</name>
<accession>A0A7S4GKS7</accession>